<dbReference type="HOGENOM" id="CLU_129166_0_0_9"/>
<dbReference type="InterPro" id="IPR036869">
    <property type="entry name" value="J_dom_sf"/>
</dbReference>
<evidence type="ECO:0008006" key="5">
    <source>
        <dbReference type="Google" id="ProtNLM"/>
    </source>
</evidence>
<proteinExistence type="predicted"/>
<keyword evidence="1" id="KW-0235">DNA replication</keyword>
<comment type="caution">
    <text evidence="3">The sequence shown here is derived from an EMBL/GenBank/DDBJ whole genome shotgun (WGS) entry which is preliminary data.</text>
</comment>
<feature type="coiled-coil region" evidence="2">
    <location>
        <begin position="29"/>
        <end position="70"/>
    </location>
</feature>
<protein>
    <recommendedName>
        <fullName evidence="5">J domain-containing protein</fullName>
    </recommendedName>
</protein>
<evidence type="ECO:0000256" key="2">
    <source>
        <dbReference type="SAM" id="Coils"/>
    </source>
</evidence>
<evidence type="ECO:0000313" key="4">
    <source>
        <dbReference type="Proteomes" id="UP000003136"/>
    </source>
</evidence>
<dbReference type="STRING" id="483218.BACPEC_01015"/>
<dbReference type="AlphaFoldDB" id="B7AQQ8"/>
<organism evidence="3 4">
    <name type="scientific">[Bacteroides] pectinophilus ATCC 43243</name>
    <dbReference type="NCBI Taxonomy" id="483218"/>
    <lineage>
        <taxon>Bacteria</taxon>
        <taxon>Bacillati</taxon>
        <taxon>Bacillota</taxon>
        <taxon>Clostridia</taxon>
        <taxon>Eubacteriales</taxon>
    </lineage>
</organism>
<dbReference type="eggNOG" id="COG2214">
    <property type="taxonomic scope" value="Bacteria"/>
</dbReference>
<dbReference type="Gene3D" id="1.10.287.110">
    <property type="entry name" value="DnaJ domain"/>
    <property type="match status" value="1"/>
</dbReference>
<reference evidence="3 4" key="1">
    <citation type="submission" date="2008-11" db="EMBL/GenBank/DDBJ databases">
        <title>Draft genome sequence of Bacteroides pectinophilus (ATCC 43243).</title>
        <authorList>
            <person name="Sudarsanam P."/>
            <person name="Ley R."/>
            <person name="Guruge J."/>
            <person name="Turnbaugh P.J."/>
            <person name="Mahowald M."/>
            <person name="Liep D."/>
            <person name="Gordon J."/>
        </authorList>
    </citation>
    <scope>NUCLEOTIDE SEQUENCE [LARGE SCALE GENOMIC DNA]</scope>
    <source>
        <strain evidence="3 4">ATCC 43243</strain>
    </source>
</reference>
<reference evidence="3 4" key="2">
    <citation type="submission" date="2008-11" db="EMBL/GenBank/DDBJ databases">
        <authorList>
            <person name="Fulton L."/>
            <person name="Clifton S."/>
            <person name="Fulton B."/>
            <person name="Xu J."/>
            <person name="Minx P."/>
            <person name="Pepin K.H."/>
            <person name="Johnson M."/>
            <person name="Bhonagiri V."/>
            <person name="Nash W.E."/>
            <person name="Mardis E.R."/>
            <person name="Wilson R.K."/>
        </authorList>
    </citation>
    <scope>NUCLEOTIDE SEQUENCE [LARGE SCALE GENOMIC DNA]</scope>
    <source>
        <strain evidence="3 4">ATCC 43243</strain>
    </source>
</reference>
<evidence type="ECO:0000256" key="1">
    <source>
        <dbReference type="ARBA" id="ARBA00022705"/>
    </source>
</evidence>
<sequence length="170" mass="20615">MKSEDRFDNMSPDELDNKKKWFFKESLRLEEMKKELEDERKLIDIQKNLLERQQSKNMLLRKQLENQKILFDRQWQLLENETRRLAIDKEQFERDKLCFRDNAVREARRSMSVEANVNVFFRGVDDMASLKKRYKSLQKIYHPDNMHGDSTVILAINAEYDKLSRFYLGT</sequence>
<evidence type="ECO:0000313" key="3">
    <source>
        <dbReference type="EMBL" id="EEC58030.1"/>
    </source>
</evidence>
<name>B7AQQ8_9FIRM</name>
<dbReference type="GO" id="GO:0006260">
    <property type="term" value="P:DNA replication"/>
    <property type="evidence" value="ECO:0007669"/>
    <property type="project" value="UniProtKB-KW"/>
</dbReference>
<keyword evidence="4" id="KW-1185">Reference proteome</keyword>
<gene>
    <name evidence="3" type="ORF">BACPEC_01015</name>
</gene>
<keyword evidence="2" id="KW-0175">Coiled coil</keyword>
<dbReference type="SUPFAM" id="SSF46565">
    <property type="entry name" value="Chaperone J-domain"/>
    <property type="match status" value="1"/>
</dbReference>
<accession>B7AQQ8</accession>
<dbReference type="Proteomes" id="UP000003136">
    <property type="component" value="Unassembled WGS sequence"/>
</dbReference>
<dbReference type="EMBL" id="ABVQ01000035">
    <property type="protein sequence ID" value="EEC58030.1"/>
    <property type="molecule type" value="Genomic_DNA"/>
</dbReference>